<reference evidence="2" key="1">
    <citation type="submission" date="2024-06" db="EMBL/GenBank/DDBJ databases">
        <authorList>
            <person name="Liu X."/>
            <person name="Lenzi L."/>
            <person name="Haldenby T S."/>
            <person name="Uol C."/>
        </authorList>
    </citation>
    <scope>NUCLEOTIDE SEQUENCE</scope>
</reference>
<feature type="domain" description="PiggyBac transposable element-derived protein" evidence="1">
    <location>
        <begin position="7"/>
        <end position="101"/>
    </location>
</feature>
<gene>
    <name evidence="2" type="ORF">CDAUBV1_LOCUS5697</name>
</gene>
<dbReference type="AlphaFoldDB" id="A0AAV2T6W2"/>
<name>A0AAV2T6W2_CALDB</name>
<evidence type="ECO:0000259" key="1">
    <source>
        <dbReference type="Pfam" id="PF13843"/>
    </source>
</evidence>
<evidence type="ECO:0000313" key="3">
    <source>
        <dbReference type="Proteomes" id="UP001497525"/>
    </source>
</evidence>
<protein>
    <recommendedName>
        <fullName evidence="1">PiggyBac transposable element-derived protein domain-containing protein</fullName>
    </recommendedName>
</protein>
<dbReference type="PANTHER" id="PTHR46599">
    <property type="entry name" value="PIGGYBAC TRANSPOSABLE ELEMENT-DERIVED PROTEIN 4"/>
    <property type="match status" value="1"/>
</dbReference>
<comment type="caution">
    <text evidence="2">The sequence shown here is derived from an EMBL/GenBank/DDBJ whole genome shotgun (WGS) entry which is preliminary data.</text>
</comment>
<sequence>MDTCTSLKFYTGKSDTGIEEGLASNIVQQLTAVLHGTFSHETFDNFFSSPAFMETLYTRHIYATATVRTNPKGLPLIAQNKDMKKGQSNWRVKDHVGFVQW</sequence>
<dbReference type="InterPro" id="IPR029526">
    <property type="entry name" value="PGBD"/>
</dbReference>
<organism evidence="2 3">
    <name type="scientific">Calicophoron daubneyi</name>
    <name type="common">Rumen fluke</name>
    <name type="synonym">Paramphistomum daubneyi</name>
    <dbReference type="NCBI Taxonomy" id="300641"/>
    <lineage>
        <taxon>Eukaryota</taxon>
        <taxon>Metazoa</taxon>
        <taxon>Spiralia</taxon>
        <taxon>Lophotrochozoa</taxon>
        <taxon>Platyhelminthes</taxon>
        <taxon>Trematoda</taxon>
        <taxon>Digenea</taxon>
        <taxon>Plagiorchiida</taxon>
        <taxon>Pronocephalata</taxon>
        <taxon>Paramphistomoidea</taxon>
        <taxon>Paramphistomidae</taxon>
        <taxon>Calicophoron</taxon>
    </lineage>
</organism>
<accession>A0AAV2T6W2</accession>
<evidence type="ECO:0000313" key="2">
    <source>
        <dbReference type="EMBL" id="CAL5132864.1"/>
    </source>
</evidence>
<dbReference type="Pfam" id="PF13843">
    <property type="entry name" value="DDE_Tnp_1_7"/>
    <property type="match status" value="1"/>
</dbReference>
<proteinExistence type="predicted"/>
<dbReference type="PANTHER" id="PTHR46599:SF2">
    <property type="entry name" value="PIGGYBAC TRANSPOSABLE ELEMENT-DERIVED PROTEIN 4-LIKE"/>
    <property type="match status" value="1"/>
</dbReference>
<dbReference type="EMBL" id="CAXLJL010000145">
    <property type="protein sequence ID" value="CAL5132864.1"/>
    <property type="molecule type" value="Genomic_DNA"/>
</dbReference>
<dbReference type="Proteomes" id="UP001497525">
    <property type="component" value="Unassembled WGS sequence"/>
</dbReference>